<dbReference type="Proteomes" id="UP000342300">
    <property type="component" value="Unassembled WGS sequence"/>
</dbReference>
<protein>
    <submittedName>
        <fullName evidence="1">Uncharacterized protein</fullName>
    </submittedName>
</protein>
<dbReference type="EMBL" id="PDHS01000402">
    <property type="protein sequence ID" value="MQM31908.1"/>
    <property type="molecule type" value="Genomic_DNA"/>
</dbReference>
<proteinExistence type="predicted"/>
<sequence>MHLGILDNSHRLPPKTRLFGLFVLFGNRNYNAFGLPVTGLSKKNEDYFRCRIDDPFWHEDLYLFVLRSPNFDVFTTDHPAAINSSSLGNPPKPLLLFG</sequence>
<accession>A0A6A7RWP2</accession>
<gene>
    <name evidence="1" type="ORF">CRU78_15885</name>
</gene>
<evidence type="ECO:0000313" key="2">
    <source>
        <dbReference type="Proteomes" id="UP000342300"/>
    </source>
</evidence>
<dbReference type="AlphaFoldDB" id="A0A6A7RWP2"/>
<organism evidence="1 2">
    <name type="scientific">Candidatus Accumulibacter phosphatis</name>
    <dbReference type="NCBI Taxonomy" id="327160"/>
    <lineage>
        <taxon>Bacteria</taxon>
        <taxon>Pseudomonadati</taxon>
        <taxon>Pseudomonadota</taxon>
        <taxon>Betaproteobacteria</taxon>
        <taxon>Candidatus Accumulibacter</taxon>
    </lineage>
</organism>
<reference evidence="1 2" key="1">
    <citation type="submission" date="2017-09" db="EMBL/GenBank/DDBJ databases">
        <title>Metagenomic Analysis Reveals Denitrifying Candidatus Accumulibacter and Flanking Population as a Source of N2O.</title>
        <authorList>
            <person name="Gao H."/>
            <person name="Mao Y."/>
            <person name="Zhao X."/>
            <person name="Liu W.-T."/>
            <person name="Zhang T."/>
            <person name="Wells G."/>
        </authorList>
    </citation>
    <scope>NUCLEOTIDE SEQUENCE [LARGE SCALE GENOMIC DNA]</scope>
    <source>
        <strain evidence="1">CANDO_2_IC</strain>
    </source>
</reference>
<comment type="caution">
    <text evidence="1">The sequence shown here is derived from an EMBL/GenBank/DDBJ whole genome shotgun (WGS) entry which is preliminary data.</text>
</comment>
<name>A0A6A7RWP2_9PROT</name>
<evidence type="ECO:0000313" key="1">
    <source>
        <dbReference type="EMBL" id="MQM31908.1"/>
    </source>
</evidence>